<evidence type="ECO:0000256" key="2">
    <source>
        <dbReference type="SAM" id="Phobius"/>
    </source>
</evidence>
<keyword evidence="2" id="KW-0812">Transmembrane</keyword>
<dbReference type="EMBL" id="BSUM01000001">
    <property type="protein sequence ID" value="GMA32094.1"/>
    <property type="molecule type" value="Genomic_DNA"/>
</dbReference>
<keyword evidence="2" id="KW-0472">Membrane</keyword>
<dbReference type="Proteomes" id="UP001157161">
    <property type="component" value="Unassembled WGS sequence"/>
</dbReference>
<comment type="caution">
    <text evidence="3">The sequence shown here is derived from an EMBL/GenBank/DDBJ whole genome shotgun (WGS) entry which is preliminary data.</text>
</comment>
<organism evidence="3 4">
    <name type="scientific">Litorihabitans aurantiacus</name>
    <dbReference type="NCBI Taxonomy" id="1930061"/>
    <lineage>
        <taxon>Bacteria</taxon>
        <taxon>Bacillati</taxon>
        <taxon>Actinomycetota</taxon>
        <taxon>Actinomycetes</taxon>
        <taxon>Micrococcales</taxon>
        <taxon>Beutenbergiaceae</taxon>
        <taxon>Litorihabitans</taxon>
    </lineage>
</organism>
<evidence type="ECO:0000256" key="1">
    <source>
        <dbReference type="SAM" id="MobiDB-lite"/>
    </source>
</evidence>
<keyword evidence="4" id="KW-1185">Reference proteome</keyword>
<evidence type="ECO:0000313" key="3">
    <source>
        <dbReference type="EMBL" id="GMA32094.1"/>
    </source>
</evidence>
<gene>
    <name evidence="3" type="ORF">GCM10025875_20860</name>
</gene>
<feature type="transmembrane region" description="Helical" evidence="2">
    <location>
        <begin position="21"/>
        <end position="40"/>
    </location>
</feature>
<feature type="compositionally biased region" description="Pro residues" evidence="1">
    <location>
        <begin position="80"/>
        <end position="91"/>
    </location>
</feature>
<proteinExistence type="predicted"/>
<accession>A0AA38CT59</accession>
<name>A0AA38CT59_9MICO</name>
<feature type="compositionally biased region" description="Low complexity" evidence="1">
    <location>
        <begin position="117"/>
        <end position="142"/>
    </location>
</feature>
<reference evidence="3" key="2">
    <citation type="submission" date="2023-02" db="EMBL/GenBank/DDBJ databases">
        <authorList>
            <person name="Sun Q."/>
            <person name="Mori K."/>
        </authorList>
    </citation>
    <scope>NUCLEOTIDE SEQUENCE</scope>
    <source>
        <strain evidence="3">NBRC 112290</strain>
    </source>
</reference>
<protein>
    <submittedName>
        <fullName evidence="3">Uncharacterized protein</fullName>
    </submittedName>
</protein>
<evidence type="ECO:0000313" key="4">
    <source>
        <dbReference type="Proteomes" id="UP001157161"/>
    </source>
</evidence>
<keyword evidence="2" id="KW-1133">Transmembrane helix</keyword>
<dbReference type="AlphaFoldDB" id="A0AA38CT59"/>
<feature type="region of interest" description="Disordered" evidence="1">
    <location>
        <begin position="80"/>
        <end position="142"/>
    </location>
</feature>
<sequence>MTAPDRRPRVALKTGGTVRAWVLRVLVAALAAATLVLLGVEPSGLVIGVLAGVAVVALPRTLGPPVWLLGVVVLVLQAGPPHPSPSAPPSSPRTWSSRRRRSSRVCPRTASWRSRWCGAGRPRSSSPRPWARRPCWSPCWSP</sequence>
<reference evidence="3" key="1">
    <citation type="journal article" date="2014" name="Int. J. Syst. Evol. Microbiol.">
        <title>Complete genome sequence of Corynebacterium casei LMG S-19264T (=DSM 44701T), isolated from a smear-ripened cheese.</title>
        <authorList>
            <consortium name="US DOE Joint Genome Institute (JGI-PGF)"/>
            <person name="Walter F."/>
            <person name="Albersmeier A."/>
            <person name="Kalinowski J."/>
            <person name="Ruckert C."/>
        </authorList>
    </citation>
    <scope>NUCLEOTIDE SEQUENCE</scope>
    <source>
        <strain evidence="3">NBRC 112290</strain>
    </source>
</reference>